<evidence type="ECO:0000256" key="1">
    <source>
        <dbReference type="SAM" id="Phobius"/>
    </source>
</evidence>
<dbReference type="AlphaFoldDB" id="A0A2N6N893"/>
<comment type="caution">
    <text evidence="2">The sequence shown here is derived from an EMBL/GenBank/DDBJ whole genome shotgun (WGS) entry which is preliminary data.</text>
</comment>
<reference evidence="2 3" key="1">
    <citation type="journal article" date="2016" name="Appl. Microbiol. Biotechnol.">
        <title>Characterization of T-DNA insertion mutants with decreased virulence in the entomopathogenic fungus Beauveria bassiana JEF-007.</title>
        <authorList>
            <person name="Kim S."/>
            <person name="Lee S.J."/>
            <person name="Nai Y.S."/>
            <person name="Yu J.S."/>
            <person name="Lee M.R."/>
            <person name="Yang Y.T."/>
            <person name="Kim J.S."/>
        </authorList>
    </citation>
    <scope>NUCLEOTIDE SEQUENCE [LARGE SCALE GENOMIC DNA]</scope>
    <source>
        <strain evidence="2 3">JEF-007</strain>
    </source>
</reference>
<sequence length="59" mass="6913">MAIAAAIEKMPLVFVRVWYSRDPKNFYYFIGFALFAVASIFCNTVMGMYVYHYWSSVLL</sequence>
<evidence type="ECO:0000313" key="2">
    <source>
        <dbReference type="EMBL" id="PMB63484.1"/>
    </source>
</evidence>
<proteinExistence type="predicted"/>
<keyword evidence="1" id="KW-1133">Transmembrane helix</keyword>
<accession>A0A2N6N893</accession>
<keyword evidence="1" id="KW-0812">Transmembrane</keyword>
<organism evidence="2 3">
    <name type="scientific">Beauveria bassiana</name>
    <name type="common">White muscardine disease fungus</name>
    <name type="synonym">Tritirachium shiotae</name>
    <dbReference type="NCBI Taxonomy" id="176275"/>
    <lineage>
        <taxon>Eukaryota</taxon>
        <taxon>Fungi</taxon>
        <taxon>Dikarya</taxon>
        <taxon>Ascomycota</taxon>
        <taxon>Pezizomycotina</taxon>
        <taxon>Sordariomycetes</taxon>
        <taxon>Hypocreomycetidae</taxon>
        <taxon>Hypocreales</taxon>
        <taxon>Cordycipitaceae</taxon>
        <taxon>Beauveria</taxon>
    </lineage>
</organism>
<evidence type="ECO:0000313" key="3">
    <source>
        <dbReference type="Proteomes" id="UP000235728"/>
    </source>
</evidence>
<feature type="transmembrane region" description="Helical" evidence="1">
    <location>
        <begin position="26"/>
        <end position="51"/>
    </location>
</feature>
<protein>
    <submittedName>
        <fullName evidence="2">Uncharacterized protein</fullName>
    </submittedName>
</protein>
<keyword evidence="1" id="KW-0472">Membrane</keyword>
<name>A0A2N6N893_BEABA</name>
<dbReference type="EMBL" id="MRVG01000021">
    <property type="protein sequence ID" value="PMB63484.1"/>
    <property type="molecule type" value="Genomic_DNA"/>
</dbReference>
<gene>
    <name evidence="2" type="ORF">BM221_010705</name>
</gene>
<dbReference type="Proteomes" id="UP000235728">
    <property type="component" value="Unassembled WGS sequence"/>
</dbReference>